<protein>
    <recommendedName>
        <fullName evidence="2">Bacterial Pleckstrin homology domain-containing protein</fullName>
    </recommendedName>
</protein>
<dbReference type="InterPro" id="IPR025962">
    <property type="entry name" value="SdpI/YhfL"/>
</dbReference>
<dbReference type="Pfam" id="PF10882">
    <property type="entry name" value="bPH_5"/>
    <property type="match status" value="1"/>
</dbReference>
<gene>
    <name evidence="3" type="ORF">FYJ50_09385</name>
</gene>
<feature type="transmembrane region" description="Helical" evidence="1">
    <location>
        <begin position="53"/>
        <end position="86"/>
    </location>
</feature>
<evidence type="ECO:0000259" key="2">
    <source>
        <dbReference type="Pfam" id="PF10882"/>
    </source>
</evidence>
<proteinExistence type="predicted"/>
<feature type="domain" description="Bacterial Pleckstrin homology" evidence="2">
    <location>
        <begin position="133"/>
        <end position="219"/>
    </location>
</feature>
<keyword evidence="1" id="KW-1133">Transmembrane helix</keyword>
<name>A0A7X2N4H6_9FIRM</name>
<evidence type="ECO:0000256" key="1">
    <source>
        <dbReference type="SAM" id="Phobius"/>
    </source>
</evidence>
<evidence type="ECO:0000313" key="4">
    <source>
        <dbReference type="Proteomes" id="UP000470082"/>
    </source>
</evidence>
<dbReference type="EMBL" id="VUMM01000026">
    <property type="protein sequence ID" value="MSS02295.1"/>
    <property type="molecule type" value="Genomic_DNA"/>
</dbReference>
<dbReference type="Pfam" id="PF13630">
    <property type="entry name" value="SdpI"/>
    <property type="match status" value="1"/>
</dbReference>
<organism evidence="3 4">
    <name type="scientific">Floccifex porci</name>
    <dbReference type="NCBI Taxonomy" id="2606629"/>
    <lineage>
        <taxon>Bacteria</taxon>
        <taxon>Bacillati</taxon>
        <taxon>Bacillota</taxon>
        <taxon>Erysipelotrichia</taxon>
        <taxon>Erysipelotrichales</taxon>
        <taxon>Erysipelotrichaceae</taxon>
        <taxon>Floccifex</taxon>
    </lineage>
</organism>
<dbReference type="RefSeq" id="WP_154461364.1">
    <property type="nucleotide sequence ID" value="NZ_VUMM01000026.1"/>
</dbReference>
<accession>A0A7X2N4H6</accession>
<dbReference type="Proteomes" id="UP000470082">
    <property type="component" value="Unassembled WGS sequence"/>
</dbReference>
<dbReference type="PANTHER" id="PTHR37810:SF5">
    <property type="entry name" value="IMMUNITY PROTEIN SDPI"/>
    <property type="match status" value="1"/>
</dbReference>
<keyword evidence="4" id="KW-1185">Reference proteome</keyword>
<reference evidence="3 4" key="1">
    <citation type="submission" date="2019-08" db="EMBL/GenBank/DDBJ databases">
        <title>In-depth cultivation of the pig gut microbiome towards novel bacterial diversity and tailored functional studies.</title>
        <authorList>
            <person name="Wylensek D."/>
            <person name="Hitch T.C.A."/>
            <person name="Clavel T."/>
        </authorList>
    </citation>
    <scope>NUCLEOTIDE SEQUENCE [LARGE SCALE GENOMIC DNA]</scope>
    <source>
        <strain evidence="3 4">LKV-178-WT-2G</strain>
    </source>
</reference>
<dbReference type="AlphaFoldDB" id="A0A7X2N4H6"/>
<sequence length="235" mass="27248">MSLSILLSVLSIIIIGIGYSIKNIKPNPVFGIRLKWALEDETNWKKTHQFSGILWMICGLFGLFCAYIQSMALFNLMILILCLAPVIYSYGFYRKQLKEHRTTKVKYPFYLILFMIGISLFVVYSLFCGKLTYQFYTDKLVIDTNNWKNYEIEYDQIESISLDADTYKSVRTNGFGNLKCSMGTFENDSLGSYQRYSYSSCKSIISIKLKDTYVLINDTDKKKTEVLYKKIVSKT</sequence>
<feature type="transmembrane region" description="Helical" evidence="1">
    <location>
        <begin position="107"/>
        <end position="127"/>
    </location>
</feature>
<dbReference type="GO" id="GO:0009636">
    <property type="term" value="P:response to toxic substance"/>
    <property type="evidence" value="ECO:0007669"/>
    <property type="project" value="TreeGrafter"/>
</dbReference>
<comment type="caution">
    <text evidence="3">The sequence shown here is derived from an EMBL/GenBank/DDBJ whole genome shotgun (WGS) entry which is preliminary data.</text>
</comment>
<dbReference type="PANTHER" id="PTHR37810">
    <property type="entry name" value="IMMUNITY PROTEIN SDPI"/>
    <property type="match status" value="1"/>
</dbReference>
<evidence type="ECO:0000313" key="3">
    <source>
        <dbReference type="EMBL" id="MSS02295.1"/>
    </source>
</evidence>
<keyword evidence="1" id="KW-0472">Membrane</keyword>
<dbReference type="InterPro" id="IPR027783">
    <property type="entry name" value="Bacterial_PH-related"/>
</dbReference>
<keyword evidence="1" id="KW-0812">Transmembrane</keyword>